<dbReference type="InterPro" id="IPR051681">
    <property type="entry name" value="Ser/Thr_Kinases-Pseudokinases"/>
</dbReference>
<dbReference type="GO" id="GO:0004674">
    <property type="term" value="F:protein serine/threonine kinase activity"/>
    <property type="evidence" value="ECO:0007669"/>
    <property type="project" value="TreeGrafter"/>
</dbReference>
<organism evidence="6 7">
    <name type="scientific">Emiliania huxleyi (strain CCMP1516)</name>
    <dbReference type="NCBI Taxonomy" id="280463"/>
    <lineage>
        <taxon>Eukaryota</taxon>
        <taxon>Haptista</taxon>
        <taxon>Haptophyta</taxon>
        <taxon>Prymnesiophyceae</taxon>
        <taxon>Isochrysidales</taxon>
        <taxon>Noelaerhabdaceae</taxon>
        <taxon>Emiliania</taxon>
    </lineage>
</organism>
<evidence type="ECO:0000313" key="6">
    <source>
        <dbReference type="EnsemblProtists" id="EOD34432"/>
    </source>
</evidence>
<dbReference type="Proteomes" id="UP000013827">
    <property type="component" value="Unassembled WGS sequence"/>
</dbReference>
<dbReference type="HOGENOM" id="CLU_000288_7_35_1"/>
<dbReference type="STRING" id="2903.R1DHE4"/>
<dbReference type="GO" id="GO:0005524">
    <property type="term" value="F:ATP binding"/>
    <property type="evidence" value="ECO:0007669"/>
    <property type="project" value="UniProtKB-KW"/>
</dbReference>
<sequence length="207" mass="22745">LSQPGHPNVVRLLGAVEERLTRCVILEYCDGGDLQQALQRPTPRRFFFRVASGVATGLTFLHANGVMHRDLKSPNVLLHGEHGVKIADFGLAADVQPTGLTRTHCLGREVLTPETGARGSYRWMAPEIVMHEAYSKSADVFSYAMILFELITHTVPFSDRSALQAAVSIGLQGKRPRLPAGTPTLLRDLVESCWAEDIASRPRALHL</sequence>
<dbReference type="eggNOG" id="KOG0192">
    <property type="taxonomic scope" value="Eukaryota"/>
</dbReference>
<keyword evidence="1" id="KW-0808">Transferase</keyword>
<dbReference type="SMART" id="SM00220">
    <property type="entry name" value="S_TKc"/>
    <property type="match status" value="1"/>
</dbReference>
<dbReference type="GeneID" id="17279702"/>
<dbReference type="InterPro" id="IPR008271">
    <property type="entry name" value="Ser/Thr_kinase_AS"/>
</dbReference>
<dbReference type="OMA" id="CDVHSWA"/>
<dbReference type="PROSITE" id="PS00108">
    <property type="entry name" value="PROTEIN_KINASE_ST"/>
    <property type="match status" value="1"/>
</dbReference>
<keyword evidence="7" id="KW-1185">Reference proteome</keyword>
<reference evidence="6" key="2">
    <citation type="submission" date="2024-10" db="UniProtKB">
        <authorList>
            <consortium name="EnsemblProtists"/>
        </authorList>
    </citation>
    <scope>IDENTIFICATION</scope>
</reference>
<reference evidence="7" key="1">
    <citation type="journal article" date="2013" name="Nature">
        <title>Pan genome of the phytoplankton Emiliania underpins its global distribution.</title>
        <authorList>
            <person name="Read B.A."/>
            <person name="Kegel J."/>
            <person name="Klute M.J."/>
            <person name="Kuo A."/>
            <person name="Lefebvre S.C."/>
            <person name="Maumus F."/>
            <person name="Mayer C."/>
            <person name="Miller J."/>
            <person name="Monier A."/>
            <person name="Salamov A."/>
            <person name="Young J."/>
            <person name="Aguilar M."/>
            <person name="Claverie J.M."/>
            <person name="Frickenhaus S."/>
            <person name="Gonzalez K."/>
            <person name="Herman E.K."/>
            <person name="Lin Y.C."/>
            <person name="Napier J."/>
            <person name="Ogata H."/>
            <person name="Sarno A.F."/>
            <person name="Shmutz J."/>
            <person name="Schroeder D."/>
            <person name="de Vargas C."/>
            <person name="Verret F."/>
            <person name="von Dassow P."/>
            <person name="Valentin K."/>
            <person name="Van de Peer Y."/>
            <person name="Wheeler G."/>
            <person name="Dacks J.B."/>
            <person name="Delwiche C.F."/>
            <person name="Dyhrman S.T."/>
            <person name="Glockner G."/>
            <person name="John U."/>
            <person name="Richards T."/>
            <person name="Worden A.Z."/>
            <person name="Zhang X."/>
            <person name="Grigoriev I.V."/>
            <person name="Allen A.E."/>
            <person name="Bidle K."/>
            <person name="Borodovsky M."/>
            <person name="Bowler C."/>
            <person name="Brownlee C."/>
            <person name="Cock J.M."/>
            <person name="Elias M."/>
            <person name="Gladyshev V.N."/>
            <person name="Groth M."/>
            <person name="Guda C."/>
            <person name="Hadaegh A."/>
            <person name="Iglesias-Rodriguez M.D."/>
            <person name="Jenkins J."/>
            <person name="Jones B.M."/>
            <person name="Lawson T."/>
            <person name="Leese F."/>
            <person name="Lindquist E."/>
            <person name="Lobanov A."/>
            <person name="Lomsadze A."/>
            <person name="Malik S.B."/>
            <person name="Marsh M.E."/>
            <person name="Mackinder L."/>
            <person name="Mock T."/>
            <person name="Mueller-Roeber B."/>
            <person name="Pagarete A."/>
            <person name="Parker M."/>
            <person name="Probert I."/>
            <person name="Quesneville H."/>
            <person name="Raines C."/>
            <person name="Rensing S.A."/>
            <person name="Riano-Pachon D.M."/>
            <person name="Richier S."/>
            <person name="Rokitta S."/>
            <person name="Shiraiwa Y."/>
            <person name="Soanes D.M."/>
            <person name="van der Giezen M."/>
            <person name="Wahlund T.M."/>
            <person name="Williams B."/>
            <person name="Wilson W."/>
            <person name="Wolfe G."/>
            <person name="Wurch L.L."/>
        </authorList>
    </citation>
    <scope>NUCLEOTIDE SEQUENCE</scope>
</reference>
<keyword evidence="4" id="KW-0067">ATP-binding</keyword>
<evidence type="ECO:0000256" key="3">
    <source>
        <dbReference type="ARBA" id="ARBA00022777"/>
    </source>
</evidence>
<evidence type="ECO:0000256" key="2">
    <source>
        <dbReference type="ARBA" id="ARBA00022741"/>
    </source>
</evidence>
<evidence type="ECO:0000313" key="7">
    <source>
        <dbReference type="Proteomes" id="UP000013827"/>
    </source>
</evidence>
<dbReference type="Pfam" id="PF07714">
    <property type="entry name" value="PK_Tyr_Ser-Thr"/>
    <property type="match status" value="1"/>
</dbReference>
<dbReference type="PROSITE" id="PS50011">
    <property type="entry name" value="PROTEIN_KINASE_DOM"/>
    <property type="match status" value="1"/>
</dbReference>
<dbReference type="RefSeq" id="XP_005786861.1">
    <property type="nucleotide sequence ID" value="XM_005786804.1"/>
</dbReference>
<accession>A0A0D3KF97</accession>
<dbReference type="PaxDb" id="2903-EOD34432"/>
<name>A0A0D3KF97_EMIH1</name>
<dbReference type="PANTHER" id="PTHR44329:SF288">
    <property type="entry name" value="MITOGEN-ACTIVATED PROTEIN KINASE KINASE KINASE 20"/>
    <property type="match status" value="1"/>
</dbReference>
<protein>
    <recommendedName>
        <fullName evidence="5">Protein kinase domain-containing protein</fullName>
    </recommendedName>
</protein>
<dbReference type="SUPFAM" id="SSF56112">
    <property type="entry name" value="Protein kinase-like (PK-like)"/>
    <property type="match status" value="1"/>
</dbReference>
<proteinExistence type="predicted"/>
<feature type="domain" description="Protein kinase" evidence="5">
    <location>
        <begin position="1"/>
        <end position="207"/>
    </location>
</feature>
<evidence type="ECO:0000256" key="1">
    <source>
        <dbReference type="ARBA" id="ARBA00022679"/>
    </source>
</evidence>
<dbReference type="AlphaFoldDB" id="A0A0D3KF97"/>
<dbReference type="InterPro" id="IPR011009">
    <property type="entry name" value="Kinase-like_dom_sf"/>
</dbReference>
<evidence type="ECO:0000259" key="5">
    <source>
        <dbReference type="PROSITE" id="PS50011"/>
    </source>
</evidence>
<dbReference type="EnsemblProtists" id="EOD34432">
    <property type="protein sequence ID" value="EOD34432"/>
    <property type="gene ID" value="EMIHUDRAFT_54496"/>
</dbReference>
<keyword evidence="3" id="KW-0418">Kinase</keyword>
<dbReference type="InterPro" id="IPR000719">
    <property type="entry name" value="Prot_kinase_dom"/>
</dbReference>
<dbReference type="InterPro" id="IPR001245">
    <property type="entry name" value="Ser-Thr/Tyr_kinase_cat_dom"/>
</dbReference>
<dbReference type="Gene3D" id="1.10.510.10">
    <property type="entry name" value="Transferase(Phosphotransferase) domain 1"/>
    <property type="match status" value="1"/>
</dbReference>
<dbReference type="KEGG" id="ehx:EMIHUDRAFT_54496"/>
<evidence type="ECO:0000256" key="4">
    <source>
        <dbReference type="ARBA" id="ARBA00022840"/>
    </source>
</evidence>
<dbReference type="PANTHER" id="PTHR44329">
    <property type="entry name" value="SERINE/THREONINE-PROTEIN KINASE TNNI3K-RELATED"/>
    <property type="match status" value="1"/>
</dbReference>
<keyword evidence="2" id="KW-0547">Nucleotide-binding</keyword>